<name>A0A540KRU3_MALBA</name>
<dbReference type="EMBL" id="VIEB01001000">
    <property type="protein sequence ID" value="TQD76930.1"/>
    <property type="molecule type" value="Genomic_DNA"/>
</dbReference>
<keyword evidence="2" id="KW-1185">Reference proteome</keyword>
<gene>
    <name evidence="1" type="ORF">C1H46_037548</name>
</gene>
<organism evidence="1 2">
    <name type="scientific">Malus baccata</name>
    <name type="common">Siberian crab apple</name>
    <name type="synonym">Pyrus baccata</name>
    <dbReference type="NCBI Taxonomy" id="106549"/>
    <lineage>
        <taxon>Eukaryota</taxon>
        <taxon>Viridiplantae</taxon>
        <taxon>Streptophyta</taxon>
        <taxon>Embryophyta</taxon>
        <taxon>Tracheophyta</taxon>
        <taxon>Spermatophyta</taxon>
        <taxon>Magnoliopsida</taxon>
        <taxon>eudicotyledons</taxon>
        <taxon>Gunneridae</taxon>
        <taxon>Pentapetalae</taxon>
        <taxon>rosids</taxon>
        <taxon>fabids</taxon>
        <taxon>Rosales</taxon>
        <taxon>Rosaceae</taxon>
        <taxon>Amygdaloideae</taxon>
        <taxon>Maleae</taxon>
        <taxon>Malus</taxon>
    </lineage>
</organism>
<dbReference type="Proteomes" id="UP000315295">
    <property type="component" value="Unassembled WGS sequence"/>
</dbReference>
<evidence type="ECO:0000313" key="2">
    <source>
        <dbReference type="Proteomes" id="UP000315295"/>
    </source>
</evidence>
<comment type="caution">
    <text evidence="1">The sequence shown here is derived from an EMBL/GenBank/DDBJ whole genome shotgun (WGS) entry which is preliminary data.</text>
</comment>
<evidence type="ECO:0000313" key="1">
    <source>
        <dbReference type="EMBL" id="TQD76930.1"/>
    </source>
</evidence>
<protein>
    <submittedName>
        <fullName evidence="1">Uncharacterized protein</fullName>
    </submittedName>
</protein>
<dbReference type="AlphaFoldDB" id="A0A540KRU3"/>
<reference evidence="1 2" key="1">
    <citation type="journal article" date="2019" name="G3 (Bethesda)">
        <title>Sequencing of a Wild Apple (Malus baccata) Genome Unravels the Differences Between Cultivated and Wild Apple Species Regarding Disease Resistance and Cold Tolerance.</title>
        <authorList>
            <person name="Chen X."/>
        </authorList>
    </citation>
    <scope>NUCLEOTIDE SEQUENCE [LARGE SCALE GENOMIC DNA]</scope>
    <source>
        <strain evidence="2">cv. Shandingzi</strain>
        <tissue evidence="1">Leaves</tissue>
    </source>
</reference>
<proteinExistence type="predicted"/>
<sequence>METPSIELGDPSILTKYHSLPLHVSFVLEFEVLTSVVPVFFVSSSWQEETDEFQRDRGAIYLESLCI</sequence>
<accession>A0A540KRU3</accession>